<protein>
    <recommendedName>
        <fullName evidence="4">Integrase core domain containing protein</fullName>
    </recommendedName>
</protein>
<gene>
    <name evidence="2" type="ORF">KY290_001123</name>
</gene>
<evidence type="ECO:0008006" key="4">
    <source>
        <dbReference type="Google" id="ProtNLM"/>
    </source>
</evidence>
<feature type="region of interest" description="Disordered" evidence="1">
    <location>
        <begin position="59"/>
        <end position="81"/>
    </location>
</feature>
<sequence length="81" mass="8491">MDKTPLPQDRPNRAAQAASDKVADSQTEEVVATIVEVQHQDQPQAGGPAQEVVVAPVETGAKPKGEPRNLDCGAATCDPFI</sequence>
<feature type="region of interest" description="Disordered" evidence="1">
    <location>
        <begin position="1"/>
        <end position="27"/>
    </location>
</feature>
<evidence type="ECO:0000313" key="3">
    <source>
        <dbReference type="Proteomes" id="UP000826656"/>
    </source>
</evidence>
<evidence type="ECO:0000313" key="2">
    <source>
        <dbReference type="EMBL" id="KAH0781525.1"/>
    </source>
</evidence>
<reference evidence="2 3" key="1">
    <citation type="journal article" date="2021" name="bioRxiv">
        <title>Chromosome-scale and haplotype-resolved genome assembly of a tetraploid potato cultivar.</title>
        <authorList>
            <person name="Sun H."/>
            <person name="Jiao W.-B."/>
            <person name="Krause K."/>
            <person name="Campoy J.A."/>
            <person name="Goel M."/>
            <person name="Folz-Donahue K."/>
            <person name="Kukat C."/>
            <person name="Huettel B."/>
            <person name="Schneeberger K."/>
        </authorList>
    </citation>
    <scope>NUCLEOTIDE SEQUENCE [LARGE SCALE GENOMIC DNA]</scope>
    <source>
        <strain evidence="2">SolTubOtavaFocal</strain>
        <tissue evidence="2">Leaves</tissue>
    </source>
</reference>
<organism evidence="2 3">
    <name type="scientific">Solanum tuberosum</name>
    <name type="common">Potato</name>
    <dbReference type="NCBI Taxonomy" id="4113"/>
    <lineage>
        <taxon>Eukaryota</taxon>
        <taxon>Viridiplantae</taxon>
        <taxon>Streptophyta</taxon>
        <taxon>Embryophyta</taxon>
        <taxon>Tracheophyta</taxon>
        <taxon>Spermatophyta</taxon>
        <taxon>Magnoliopsida</taxon>
        <taxon>eudicotyledons</taxon>
        <taxon>Gunneridae</taxon>
        <taxon>Pentapetalae</taxon>
        <taxon>asterids</taxon>
        <taxon>lamiids</taxon>
        <taxon>Solanales</taxon>
        <taxon>Solanaceae</taxon>
        <taxon>Solanoideae</taxon>
        <taxon>Solaneae</taxon>
        <taxon>Solanum</taxon>
    </lineage>
</organism>
<accession>A0ABQ7WLC2</accession>
<dbReference type="Proteomes" id="UP000826656">
    <property type="component" value="Unassembled WGS sequence"/>
</dbReference>
<proteinExistence type="predicted"/>
<evidence type="ECO:0000256" key="1">
    <source>
        <dbReference type="SAM" id="MobiDB-lite"/>
    </source>
</evidence>
<comment type="caution">
    <text evidence="2">The sequence shown here is derived from an EMBL/GenBank/DDBJ whole genome shotgun (WGS) entry which is preliminary data.</text>
</comment>
<keyword evidence="3" id="KW-1185">Reference proteome</keyword>
<dbReference type="EMBL" id="JAIVGD010000001">
    <property type="protein sequence ID" value="KAH0781525.1"/>
    <property type="molecule type" value="Genomic_DNA"/>
</dbReference>
<name>A0ABQ7WLC2_SOLTU</name>